<dbReference type="Pfam" id="PF00905">
    <property type="entry name" value="Transpeptidase"/>
    <property type="match status" value="1"/>
</dbReference>
<evidence type="ECO:0000256" key="5">
    <source>
        <dbReference type="ARBA" id="ARBA00022519"/>
    </source>
</evidence>
<organism evidence="18">
    <name type="scientific">Veillonella dispar</name>
    <dbReference type="NCBI Taxonomy" id="39778"/>
    <lineage>
        <taxon>Bacteria</taxon>
        <taxon>Bacillati</taxon>
        <taxon>Bacillota</taxon>
        <taxon>Negativicutes</taxon>
        <taxon>Veillonellales</taxon>
        <taxon>Veillonellaceae</taxon>
        <taxon>Veillonella</taxon>
    </lineage>
</organism>
<protein>
    <submittedName>
        <fullName evidence="18">Stage V sporulation protein D</fullName>
    </submittedName>
</protein>
<feature type="transmembrane region" description="Helical" evidence="15">
    <location>
        <begin position="16"/>
        <end position="43"/>
    </location>
</feature>
<feature type="compositionally biased region" description="Polar residues" evidence="14">
    <location>
        <begin position="615"/>
        <end position="640"/>
    </location>
</feature>
<dbReference type="GO" id="GO:0071555">
    <property type="term" value="P:cell wall organization"/>
    <property type="evidence" value="ECO:0007669"/>
    <property type="project" value="UniProtKB-KW"/>
</dbReference>
<comment type="subcellular location">
    <subcellularLocation>
        <location evidence="2">Cell membrane</location>
    </subcellularLocation>
    <subcellularLocation>
        <location evidence="1">Membrane</location>
        <topology evidence="1">Single-pass membrane protein</topology>
    </subcellularLocation>
</comment>
<keyword evidence="4" id="KW-1003">Cell membrane</keyword>
<keyword evidence="12 15" id="KW-0472">Membrane</keyword>
<sequence>MLEGLYKRKKTSRFDVLFYIVAAIFIVLALRLLTLQILAGGYYQAKAEGNRLRMVTMTAARGIMYDRNGQILVGSRPAYTISIMPTGKALDEGEVAKLASLLKMKPEDITKKVNDHKYGYEPIRIANDISMDVVTTIEEHRHELPGVTIDVEPLRYYPYETMASQLFGYVGEVSEEELEELKQKDPNTLVSGGTILGRSGLEKLYDSILRGTDGGKQVEVDATGRPVAEVDRKHTVPGSNIHLTIDVNLQKAAEEAVKNQLDQLRAQGIPAQGAAVVAMDPNTGAILAMVSAPEFNPNWFAKGITTAQWNQLNNDKNHPFDNKVISGEYPPGSPFKIITGTAALDLKKVTPEEMIFDSGKHWLIDKRNAEGEALGWLNFNKALAKSDNVYFYEMGNRVGIEELVKYAGYFGIGEKTGINLAGEAAGNMASPAYKRKVFDEDWYLGETFDAAIGQSFTLATPLQMAVMLSEVANGGIKYRPYVVSRIDNKDGTPKEIFGPDKLGILPVPKNIMDLIREGLRDVTNEGGTAGDLFKGFPINVAGKTGTAENAHGRDHGWFVAYAPYDKPQIVVVALVEQGGFGAGAAGPIVRDVLAAYFNVPVNKKSNDTNSKSNKETATGANTANGQKPQNTVTSGQPRKD</sequence>
<accession>A0A6N3E5W4</accession>
<evidence type="ECO:0000256" key="3">
    <source>
        <dbReference type="ARBA" id="ARBA00007171"/>
    </source>
</evidence>
<dbReference type="PANTHER" id="PTHR30627:SF2">
    <property type="entry name" value="PEPTIDOGLYCAN D,D-TRANSPEPTIDASE MRDA"/>
    <property type="match status" value="1"/>
</dbReference>
<dbReference type="GO" id="GO:0071972">
    <property type="term" value="F:peptidoglycan L,D-transpeptidase activity"/>
    <property type="evidence" value="ECO:0007669"/>
    <property type="project" value="TreeGrafter"/>
</dbReference>
<dbReference type="NCBIfam" id="TIGR03423">
    <property type="entry name" value="pbp2_mrdA"/>
    <property type="match status" value="1"/>
</dbReference>
<dbReference type="GO" id="GO:0009252">
    <property type="term" value="P:peptidoglycan biosynthetic process"/>
    <property type="evidence" value="ECO:0007669"/>
    <property type="project" value="UniProtKB-KW"/>
</dbReference>
<evidence type="ECO:0000256" key="10">
    <source>
        <dbReference type="ARBA" id="ARBA00022984"/>
    </source>
</evidence>
<gene>
    <name evidence="18" type="primary">spoVD_2</name>
    <name evidence="18" type="ORF">VDLFYP95_00189</name>
</gene>
<evidence type="ECO:0000256" key="7">
    <source>
        <dbReference type="ARBA" id="ARBA00022692"/>
    </source>
</evidence>
<dbReference type="SUPFAM" id="SSF56519">
    <property type="entry name" value="Penicillin binding protein dimerisation domain"/>
    <property type="match status" value="1"/>
</dbReference>
<keyword evidence="6" id="KW-0645">Protease</keyword>
<dbReference type="EMBL" id="CACRUF010000056">
    <property type="protein sequence ID" value="VYU34081.1"/>
    <property type="molecule type" value="Genomic_DNA"/>
</dbReference>
<keyword evidence="5" id="KW-0997">Cell inner membrane</keyword>
<name>A0A6N3E5W4_9FIRM</name>
<feature type="domain" description="Penicillin-binding protein dimerisation" evidence="17">
    <location>
        <begin position="58"/>
        <end position="230"/>
    </location>
</feature>
<feature type="domain" description="Penicillin-binding protein transpeptidase" evidence="16">
    <location>
        <begin position="275"/>
        <end position="593"/>
    </location>
</feature>
<evidence type="ECO:0000256" key="15">
    <source>
        <dbReference type="SAM" id="Phobius"/>
    </source>
</evidence>
<keyword evidence="8" id="KW-0378">Hydrolase</keyword>
<evidence type="ECO:0000259" key="16">
    <source>
        <dbReference type="Pfam" id="PF00905"/>
    </source>
</evidence>
<keyword evidence="11 15" id="KW-1133">Transmembrane helix</keyword>
<keyword evidence="13" id="KW-0961">Cell wall biogenesis/degradation</keyword>
<dbReference type="InterPro" id="IPR001460">
    <property type="entry name" value="PCN-bd_Tpept"/>
</dbReference>
<evidence type="ECO:0000256" key="13">
    <source>
        <dbReference type="ARBA" id="ARBA00023316"/>
    </source>
</evidence>
<evidence type="ECO:0000256" key="9">
    <source>
        <dbReference type="ARBA" id="ARBA00022960"/>
    </source>
</evidence>
<keyword evidence="9" id="KW-0133">Cell shape</keyword>
<dbReference type="InterPro" id="IPR036138">
    <property type="entry name" value="PBP_dimer_sf"/>
</dbReference>
<keyword evidence="10" id="KW-0573">Peptidoglycan synthesis</keyword>
<dbReference type="GO" id="GO:0009002">
    <property type="term" value="F:serine-type D-Ala-D-Ala carboxypeptidase activity"/>
    <property type="evidence" value="ECO:0007669"/>
    <property type="project" value="InterPro"/>
</dbReference>
<feature type="region of interest" description="Disordered" evidence="14">
    <location>
        <begin position="603"/>
        <end position="640"/>
    </location>
</feature>
<dbReference type="Pfam" id="PF03717">
    <property type="entry name" value="PBP_dimer"/>
    <property type="match status" value="1"/>
</dbReference>
<evidence type="ECO:0000256" key="4">
    <source>
        <dbReference type="ARBA" id="ARBA00022475"/>
    </source>
</evidence>
<dbReference type="Gene3D" id="3.40.710.10">
    <property type="entry name" value="DD-peptidase/beta-lactamase superfamily"/>
    <property type="match status" value="1"/>
</dbReference>
<dbReference type="InterPro" id="IPR017790">
    <property type="entry name" value="Penicillin-binding_protein_2"/>
</dbReference>
<evidence type="ECO:0000256" key="14">
    <source>
        <dbReference type="SAM" id="MobiDB-lite"/>
    </source>
</evidence>
<dbReference type="GO" id="GO:0008658">
    <property type="term" value="F:penicillin binding"/>
    <property type="evidence" value="ECO:0007669"/>
    <property type="project" value="InterPro"/>
</dbReference>
<dbReference type="Gene3D" id="3.90.1310.10">
    <property type="entry name" value="Penicillin-binding protein 2a (Domain 2)"/>
    <property type="match status" value="1"/>
</dbReference>
<dbReference type="SUPFAM" id="SSF56601">
    <property type="entry name" value="beta-lactamase/transpeptidase-like"/>
    <property type="match status" value="1"/>
</dbReference>
<evidence type="ECO:0000256" key="2">
    <source>
        <dbReference type="ARBA" id="ARBA00004236"/>
    </source>
</evidence>
<dbReference type="InterPro" id="IPR012338">
    <property type="entry name" value="Beta-lactam/transpept-like"/>
</dbReference>
<evidence type="ECO:0000259" key="17">
    <source>
        <dbReference type="Pfam" id="PF03717"/>
    </source>
</evidence>
<evidence type="ECO:0000313" key="18">
    <source>
        <dbReference type="EMBL" id="VYU34081.1"/>
    </source>
</evidence>
<dbReference type="PANTHER" id="PTHR30627">
    <property type="entry name" value="PEPTIDOGLYCAN D,D-TRANSPEPTIDASE"/>
    <property type="match status" value="1"/>
</dbReference>
<proteinExistence type="inferred from homology"/>
<dbReference type="AlphaFoldDB" id="A0A6N3E5W4"/>
<evidence type="ECO:0000256" key="8">
    <source>
        <dbReference type="ARBA" id="ARBA00022801"/>
    </source>
</evidence>
<dbReference type="RefSeq" id="WP_156720052.1">
    <property type="nucleotide sequence ID" value="NZ_CACRUF010000056.1"/>
</dbReference>
<keyword evidence="7 15" id="KW-0812">Transmembrane</keyword>
<evidence type="ECO:0000256" key="1">
    <source>
        <dbReference type="ARBA" id="ARBA00004167"/>
    </source>
</evidence>
<evidence type="ECO:0000256" key="6">
    <source>
        <dbReference type="ARBA" id="ARBA00022670"/>
    </source>
</evidence>
<dbReference type="InterPro" id="IPR005311">
    <property type="entry name" value="PBP_dimer"/>
</dbReference>
<dbReference type="GO" id="GO:0005886">
    <property type="term" value="C:plasma membrane"/>
    <property type="evidence" value="ECO:0007669"/>
    <property type="project" value="UniProtKB-SubCell"/>
</dbReference>
<comment type="similarity">
    <text evidence="3">Belongs to the transpeptidase family.</text>
</comment>
<dbReference type="GO" id="GO:0006508">
    <property type="term" value="P:proteolysis"/>
    <property type="evidence" value="ECO:0007669"/>
    <property type="project" value="UniProtKB-KW"/>
</dbReference>
<evidence type="ECO:0000256" key="11">
    <source>
        <dbReference type="ARBA" id="ARBA00022989"/>
    </source>
</evidence>
<dbReference type="GO" id="GO:0008360">
    <property type="term" value="P:regulation of cell shape"/>
    <property type="evidence" value="ECO:0007669"/>
    <property type="project" value="UniProtKB-KW"/>
</dbReference>
<reference evidence="18" key="1">
    <citation type="submission" date="2019-11" db="EMBL/GenBank/DDBJ databases">
        <authorList>
            <person name="Feng L."/>
        </authorList>
    </citation>
    <scope>NUCLEOTIDE SEQUENCE</scope>
    <source>
        <strain evidence="18">VdisparLFYP95</strain>
    </source>
</reference>
<evidence type="ECO:0000256" key="12">
    <source>
        <dbReference type="ARBA" id="ARBA00023136"/>
    </source>
</evidence>
<dbReference type="InterPro" id="IPR050515">
    <property type="entry name" value="Beta-lactam/transpept"/>
</dbReference>